<evidence type="ECO:0000259" key="1">
    <source>
        <dbReference type="Pfam" id="PF09994"/>
    </source>
</evidence>
<name>A0A9P8LFI9_9PEZI</name>
<dbReference type="AlphaFoldDB" id="A0A9P8LFI9"/>
<protein>
    <recommendedName>
        <fullName evidence="1">T6SS Phospholipase effector Tle1-like catalytic domain-containing protein</fullName>
    </recommendedName>
</protein>
<dbReference type="InterPro" id="IPR018712">
    <property type="entry name" value="Tle1-like_cat"/>
</dbReference>
<dbReference type="EMBL" id="JAGHQM010000226">
    <property type="protein sequence ID" value="KAH0563276.1"/>
    <property type="molecule type" value="Genomic_DNA"/>
</dbReference>
<dbReference type="PANTHER" id="PTHR33840">
    <property type="match status" value="1"/>
</dbReference>
<gene>
    <name evidence="2" type="ORF">GP486_002161</name>
</gene>
<reference evidence="2" key="1">
    <citation type="submission" date="2021-03" db="EMBL/GenBank/DDBJ databases">
        <title>Comparative genomics and phylogenomic investigation of the class Geoglossomycetes provide insights into ecological specialization and systematics.</title>
        <authorList>
            <person name="Melie T."/>
            <person name="Pirro S."/>
            <person name="Miller A.N."/>
            <person name="Quandt A."/>
        </authorList>
    </citation>
    <scope>NUCLEOTIDE SEQUENCE</scope>
    <source>
        <strain evidence="2">CAQ_001_2017</strain>
    </source>
</reference>
<comment type="caution">
    <text evidence="2">The sequence shown here is derived from an EMBL/GenBank/DDBJ whole genome shotgun (WGS) entry which is preliminary data.</text>
</comment>
<feature type="domain" description="T6SS Phospholipase effector Tle1-like catalytic" evidence="1">
    <location>
        <begin position="11"/>
        <end position="273"/>
    </location>
</feature>
<evidence type="ECO:0000313" key="3">
    <source>
        <dbReference type="Proteomes" id="UP000750711"/>
    </source>
</evidence>
<dbReference type="PANTHER" id="PTHR33840:SF1">
    <property type="entry name" value="TLE1 PHOSPHOLIPASE DOMAIN-CONTAINING PROTEIN"/>
    <property type="match status" value="1"/>
</dbReference>
<dbReference type="Proteomes" id="UP000750711">
    <property type="component" value="Unassembled WGS sequence"/>
</dbReference>
<organism evidence="2 3">
    <name type="scientific">Trichoglossum hirsutum</name>
    <dbReference type="NCBI Taxonomy" id="265104"/>
    <lineage>
        <taxon>Eukaryota</taxon>
        <taxon>Fungi</taxon>
        <taxon>Dikarya</taxon>
        <taxon>Ascomycota</taxon>
        <taxon>Pezizomycotina</taxon>
        <taxon>Geoglossomycetes</taxon>
        <taxon>Geoglossales</taxon>
        <taxon>Geoglossaceae</taxon>
        <taxon>Trichoglossum</taxon>
    </lineage>
</organism>
<dbReference type="Pfam" id="PF09994">
    <property type="entry name" value="T6SS_Tle1-like_cat"/>
    <property type="match status" value="1"/>
</dbReference>
<proteinExistence type="predicted"/>
<evidence type="ECO:0000313" key="2">
    <source>
        <dbReference type="EMBL" id="KAH0563276.1"/>
    </source>
</evidence>
<accession>A0A9P8LFI9</accession>
<sequence>MASGSTKRLGKKLIVCCDGTWQNSDNGFEKDSKWWPGSTGRLQTPSNVTRIARAISRYHDDGRSQVVYYQAGVGTGGLAVDQIMGGATGEGLSEHIREAYGFLANNYQEADEKHQGDEIYLLGFSRGAFTARSIGGFIGRVGILTKKGMSNFYNVFRDYEQSYSTDWEREYRESWKDRPFESTIRITEPRYAQELEKVTPKTSILPQSALGIPVTSWFEKIPGMSQVNKEYSFHDTSLSDIVDHGFHALALDEKRYTFSPSVWENAGAKRDGVNKGIADISLAWMMSQLKDMITFDHNYLEFQYGLTKDWEVANLQERKERDWGLGSIKSAGGVMKLASTKTRTPGRYKKIDPDTRKEIGDLQDTNEYIHASVRVRMGMRNAKGVNDSAPPYRCEALNGWKISGVDRDGDGVVDREGDEKIFWSNGNVRIPEAELGPYEKELLSHFGNMAQNVMKIKPDGTFAPHTS</sequence>
<keyword evidence="3" id="KW-1185">Reference proteome</keyword>